<name>A0A9K3GY47_HELAN</name>
<sequence>MSKRSVFPMVIYSRSNNQIPKQISNYPNTHNICGFPMIFEDDEGDDEEENEEDLKLSESNEPKHRVNSPS</sequence>
<comment type="caution">
    <text evidence="2">The sequence shown here is derived from an EMBL/GenBank/DDBJ whole genome shotgun (WGS) entry which is preliminary data.</text>
</comment>
<feature type="compositionally biased region" description="Acidic residues" evidence="1">
    <location>
        <begin position="39"/>
        <end position="52"/>
    </location>
</feature>
<dbReference type="AlphaFoldDB" id="A0A9K3GY47"/>
<dbReference type="Gramene" id="mRNA:HanXRQr2_Chr16g0747851">
    <property type="protein sequence ID" value="mRNA:HanXRQr2_Chr16g0747851"/>
    <property type="gene ID" value="HanXRQr2_Chr16g0747851"/>
</dbReference>
<protein>
    <submittedName>
        <fullName evidence="2">Uncharacterized protein</fullName>
    </submittedName>
</protein>
<gene>
    <name evidence="2" type="ORF">HanXRQr2_Chr16g0747851</name>
</gene>
<accession>A0A9K3GY47</accession>
<evidence type="ECO:0000313" key="3">
    <source>
        <dbReference type="Proteomes" id="UP000215914"/>
    </source>
</evidence>
<reference evidence="2" key="2">
    <citation type="submission" date="2020-06" db="EMBL/GenBank/DDBJ databases">
        <title>Helianthus annuus Genome sequencing and assembly Release 2.</title>
        <authorList>
            <person name="Gouzy J."/>
            <person name="Langlade N."/>
            <person name="Munos S."/>
        </authorList>
    </citation>
    <scope>NUCLEOTIDE SEQUENCE</scope>
    <source>
        <tissue evidence="2">Leaves</tissue>
    </source>
</reference>
<feature type="compositionally biased region" description="Basic and acidic residues" evidence="1">
    <location>
        <begin position="53"/>
        <end position="64"/>
    </location>
</feature>
<evidence type="ECO:0000313" key="2">
    <source>
        <dbReference type="EMBL" id="KAF5759970.1"/>
    </source>
</evidence>
<feature type="region of interest" description="Disordered" evidence="1">
    <location>
        <begin position="38"/>
        <end position="70"/>
    </location>
</feature>
<keyword evidence="3" id="KW-1185">Reference proteome</keyword>
<proteinExistence type="predicted"/>
<dbReference type="Proteomes" id="UP000215914">
    <property type="component" value="Unassembled WGS sequence"/>
</dbReference>
<organism evidence="2 3">
    <name type="scientific">Helianthus annuus</name>
    <name type="common">Common sunflower</name>
    <dbReference type="NCBI Taxonomy" id="4232"/>
    <lineage>
        <taxon>Eukaryota</taxon>
        <taxon>Viridiplantae</taxon>
        <taxon>Streptophyta</taxon>
        <taxon>Embryophyta</taxon>
        <taxon>Tracheophyta</taxon>
        <taxon>Spermatophyta</taxon>
        <taxon>Magnoliopsida</taxon>
        <taxon>eudicotyledons</taxon>
        <taxon>Gunneridae</taxon>
        <taxon>Pentapetalae</taxon>
        <taxon>asterids</taxon>
        <taxon>campanulids</taxon>
        <taxon>Asterales</taxon>
        <taxon>Asteraceae</taxon>
        <taxon>Asteroideae</taxon>
        <taxon>Heliantheae alliance</taxon>
        <taxon>Heliantheae</taxon>
        <taxon>Helianthus</taxon>
    </lineage>
</organism>
<reference evidence="2" key="1">
    <citation type="journal article" date="2017" name="Nature">
        <title>The sunflower genome provides insights into oil metabolism, flowering and Asterid evolution.</title>
        <authorList>
            <person name="Badouin H."/>
            <person name="Gouzy J."/>
            <person name="Grassa C.J."/>
            <person name="Murat F."/>
            <person name="Staton S.E."/>
            <person name="Cottret L."/>
            <person name="Lelandais-Briere C."/>
            <person name="Owens G.L."/>
            <person name="Carrere S."/>
            <person name="Mayjonade B."/>
            <person name="Legrand L."/>
            <person name="Gill N."/>
            <person name="Kane N.C."/>
            <person name="Bowers J.E."/>
            <person name="Hubner S."/>
            <person name="Bellec A."/>
            <person name="Berard A."/>
            <person name="Berges H."/>
            <person name="Blanchet N."/>
            <person name="Boniface M.C."/>
            <person name="Brunel D."/>
            <person name="Catrice O."/>
            <person name="Chaidir N."/>
            <person name="Claudel C."/>
            <person name="Donnadieu C."/>
            <person name="Faraut T."/>
            <person name="Fievet G."/>
            <person name="Helmstetter N."/>
            <person name="King M."/>
            <person name="Knapp S.J."/>
            <person name="Lai Z."/>
            <person name="Le Paslier M.C."/>
            <person name="Lippi Y."/>
            <person name="Lorenzon L."/>
            <person name="Mandel J.R."/>
            <person name="Marage G."/>
            <person name="Marchand G."/>
            <person name="Marquand E."/>
            <person name="Bret-Mestries E."/>
            <person name="Morien E."/>
            <person name="Nambeesan S."/>
            <person name="Nguyen T."/>
            <person name="Pegot-Espagnet P."/>
            <person name="Pouilly N."/>
            <person name="Raftis F."/>
            <person name="Sallet E."/>
            <person name="Schiex T."/>
            <person name="Thomas J."/>
            <person name="Vandecasteele C."/>
            <person name="Vares D."/>
            <person name="Vear F."/>
            <person name="Vautrin S."/>
            <person name="Crespi M."/>
            <person name="Mangin B."/>
            <person name="Burke J.M."/>
            <person name="Salse J."/>
            <person name="Munos S."/>
            <person name="Vincourt P."/>
            <person name="Rieseberg L.H."/>
            <person name="Langlade N.B."/>
        </authorList>
    </citation>
    <scope>NUCLEOTIDE SEQUENCE</scope>
    <source>
        <tissue evidence="2">Leaves</tissue>
    </source>
</reference>
<evidence type="ECO:0000256" key="1">
    <source>
        <dbReference type="SAM" id="MobiDB-lite"/>
    </source>
</evidence>
<dbReference type="EMBL" id="MNCJ02000331">
    <property type="protein sequence ID" value="KAF5759970.1"/>
    <property type="molecule type" value="Genomic_DNA"/>
</dbReference>